<dbReference type="Gene3D" id="2.40.70.10">
    <property type="entry name" value="Acid Proteases"/>
    <property type="match status" value="1"/>
</dbReference>
<dbReference type="SUPFAM" id="SSF68906">
    <property type="entry name" value="SAP domain"/>
    <property type="match status" value="1"/>
</dbReference>
<name>A0A026W8G1_OOCBI</name>
<keyword evidence="1" id="KW-0175">Coiled coil</keyword>
<dbReference type="PROSITE" id="PS50800">
    <property type="entry name" value="SAP"/>
    <property type="match status" value="1"/>
</dbReference>
<dbReference type="SUPFAM" id="SSF50630">
    <property type="entry name" value="Acid proteases"/>
    <property type="match status" value="1"/>
</dbReference>
<dbReference type="InterPro" id="IPR036361">
    <property type="entry name" value="SAP_dom_sf"/>
</dbReference>
<dbReference type="GO" id="GO:0004190">
    <property type="term" value="F:aspartic-type endopeptidase activity"/>
    <property type="evidence" value="ECO:0007669"/>
    <property type="project" value="InterPro"/>
</dbReference>
<organism evidence="3 4">
    <name type="scientific">Ooceraea biroi</name>
    <name type="common">Clonal raider ant</name>
    <name type="synonym">Cerapachys biroi</name>
    <dbReference type="NCBI Taxonomy" id="2015173"/>
    <lineage>
        <taxon>Eukaryota</taxon>
        <taxon>Metazoa</taxon>
        <taxon>Ecdysozoa</taxon>
        <taxon>Arthropoda</taxon>
        <taxon>Hexapoda</taxon>
        <taxon>Insecta</taxon>
        <taxon>Pterygota</taxon>
        <taxon>Neoptera</taxon>
        <taxon>Endopterygota</taxon>
        <taxon>Hymenoptera</taxon>
        <taxon>Apocrita</taxon>
        <taxon>Aculeata</taxon>
        <taxon>Formicoidea</taxon>
        <taxon>Formicidae</taxon>
        <taxon>Dorylinae</taxon>
        <taxon>Ooceraea</taxon>
    </lineage>
</organism>
<sequence length="643" mass="72112">RVTLTTYVKVKVIGGASPNQYCNQDKYGAQGSAAAVSRPCIVFVLERAASVCFRKALRSGQAFPQSVLDDLPYTNVLVQELKEILKSKGLSVKGGKTELINRLLQSDPDGEWLLANDQEPTHIMATTENDGLDDVMSAAEAGPYDKREEVRAMDHRREIELYRREKELAEKELALARRELEFLRVSQRDEGIRVDRAAMATGSDSPATNNVTGVSATTTPAKVNVKMVADLLSEFNGQAEKFETWERQVRFLQTAYDLDDNLTKILIGTRLKGRALDWFHSKADYIEMTADELLVGLRGMFYHRPNHIILRRRFEERVWKEGETFHDYVHEKTIMANRIAVRDVEILGYIIDGIPDLNLRDLARVQGFTTREELLQAFQEIRLEDRRHPASSAASKGKDDGATARRKGIAINDIPTRAIIDTGSDITIMRADEFIKIGSPDLVRKPISFCGISKGQNTTVGEFRAKLTVDGNSYAIDVHVVSDELSKHGFLIGKDFLDTVELNVKCGVAMINPVSEDDGAPAEIYQIMIDNESEVSPVDLSHVQNDKHVRKIRELIDNYKPLQARDVGVRMKLVLPDDEPVNLRPQRLAAAEKDEVNAQLDEWLKAGMLSKQIKTLTLTYVVKVNVLSDLQKVLAVARCLLKS</sequence>
<evidence type="ECO:0000313" key="3">
    <source>
        <dbReference type="EMBL" id="EZA52392.1"/>
    </source>
</evidence>
<reference evidence="3 4" key="1">
    <citation type="journal article" date="2014" name="Curr. Biol.">
        <title>The genome of the clonal raider ant Cerapachys biroi.</title>
        <authorList>
            <person name="Oxley P.R."/>
            <person name="Ji L."/>
            <person name="Fetter-Pruneda I."/>
            <person name="McKenzie S.K."/>
            <person name="Li C."/>
            <person name="Hu H."/>
            <person name="Zhang G."/>
            <person name="Kronauer D.J."/>
        </authorList>
    </citation>
    <scope>NUCLEOTIDE SEQUENCE [LARGE SCALE GENOMIC DNA]</scope>
</reference>
<dbReference type="SMART" id="SM00513">
    <property type="entry name" value="SAP"/>
    <property type="match status" value="1"/>
</dbReference>
<accession>A0A026W8G1</accession>
<evidence type="ECO:0000313" key="4">
    <source>
        <dbReference type="Proteomes" id="UP000053097"/>
    </source>
</evidence>
<keyword evidence="4" id="KW-1185">Reference proteome</keyword>
<dbReference type="PROSITE" id="PS00141">
    <property type="entry name" value="ASP_PROTEASE"/>
    <property type="match status" value="1"/>
</dbReference>
<dbReference type="GO" id="GO:0006508">
    <property type="term" value="P:proteolysis"/>
    <property type="evidence" value="ECO:0007669"/>
    <property type="project" value="InterPro"/>
</dbReference>
<dbReference type="AlphaFoldDB" id="A0A026W8G1"/>
<evidence type="ECO:0000259" key="2">
    <source>
        <dbReference type="PROSITE" id="PS50800"/>
    </source>
</evidence>
<dbReference type="InterPro" id="IPR003034">
    <property type="entry name" value="SAP_dom"/>
</dbReference>
<dbReference type="Proteomes" id="UP000053097">
    <property type="component" value="Unassembled WGS sequence"/>
</dbReference>
<protein>
    <recommendedName>
        <fullName evidence="2">SAP domain-containing protein</fullName>
    </recommendedName>
</protein>
<feature type="coiled-coil region" evidence="1">
    <location>
        <begin position="152"/>
        <end position="186"/>
    </location>
</feature>
<dbReference type="InterPro" id="IPR001969">
    <property type="entry name" value="Aspartic_peptidase_AS"/>
</dbReference>
<proteinExistence type="predicted"/>
<dbReference type="EMBL" id="KK107344">
    <property type="protein sequence ID" value="EZA52392.1"/>
    <property type="molecule type" value="Genomic_DNA"/>
</dbReference>
<dbReference type="InterPro" id="IPR021109">
    <property type="entry name" value="Peptidase_aspartic_dom_sf"/>
</dbReference>
<evidence type="ECO:0000256" key="1">
    <source>
        <dbReference type="SAM" id="Coils"/>
    </source>
</evidence>
<feature type="non-terminal residue" evidence="3">
    <location>
        <position position="1"/>
    </location>
</feature>
<feature type="non-terminal residue" evidence="3">
    <location>
        <position position="643"/>
    </location>
</feature>
<dbReference type="OrthoDB" id="7698374at2759"/>
<feature type="domain" description="SAP" evidence="2">
    <location>
        <begin position="73"/>
        <end position="107"/>
    </location>
</feature>
<gene>
    <name evidence="3" type="ORF">X777_08885</name>
</gene>
<dbReference type="Gene3D" id="1.10.720.30">
    <property type="entry name" value="SAP domain"/>
    <property type="match status" value="1"/>
</dbReference>
<dbReference type="Pfam" id="PF02037">
    <property type="entry name" value="SAP"/>
    <property type="match status" value="1"/>
</dbReference>